<feature type="domain" description="MYND-type" evidence="6">
    <location>
        <begin position="124"/>
        <end position="158"/>
    </location>
</feature>
<dbReference type="PANTHER" id="PTHR46453">
    <property type="entry name" value="PROTEIN KINASE C-BINDING PROTEIN 1"/>
    <property type="match status" value="1"/>
</dbReference>
<evidence type="ECO:0000256" key="5">
    <source>
        <dbReference type="SAM" id="Coils"/>
    </source>
</evidence>
<dbReference type="AlphaFoldDB" id="E4XX08"/>
<feature type="coiled-coil region" evidence="5">
    <location>
        <begin position="49"/>
        <end position="120"/>
    </location>
</feature>
<accession>E4XX08</accession>
<dbReference type="GO" id="GO:0005737">
    <property type="term" value="C:cytoplasm"/>
    <property type="evidence" value="ECO:0007669"/>
    <property type="project" value="TreeGrafter"/>
</dbReference>
<dbReference type="Proteomes" id="UP000001307">
    <property type="component" value="Unassembled WGS sequence"/>
</dbReference>
<dbReference type="InterPro" id="IPR057053">
    <property type="entry name" value="MYND_ZMYND11_ZMYD8"/>
</dbReference>
<dbReference type="Pfam" id="PF24324">
    <property type="entry name" value="MYND_ZMYND11_ZMYD8"/>
    <property type="match status" value="1"/>
</dbReference>
<evidence type="ECO:0000313" key="8">
    <source>
        <dbReference type="EMBL" id="CBY37610.1"/>
    </source>
</evidence>
<name>E4XX08_OIKDI</name>
<evidence type="ECO:0000259" key="6">
    <source>
        <dbReference type="PROSITE" id="PS50865"/>
    </source>
</evidence>
<protein>
    <recommendedName>
        <fullName evidence="6">MYND-type domain-containing protein</fullName>
    </recommendedName>
</protein>
<dbReference type="InParanoid" id="E4XX08"/>
<sequence>MKSSDSSSSGFHVMAMPVTIDSKEYQNKMAKGFETLTLDLYSELLQTKKEMNQKEITDLMKMIKNLQRSNQREKDDLAASHKETILRLIKTHEMEVDQAADELRRKIKKETDEMVAKTKKQPWCALCQQPAALYCCWNTNYCSQKCQTKHWTTHGTRCDRQPKKT</sequence>
<evidence type="ECO:0000313" key="9">
    <source>
        <dbReference type="Proteomes" id="UP000001307"/>
    </source>
</evidence>
<dbReference type="Proteomes" id="UP000011014">
    <property type="component" value="Unassembled WGS sequence"/>
</dbReference>
<dbReference type="EMBL" id="FN653262">
    <property type="protein sequence ID" value="CBY14202.1"/>
    <property type="molecule type" value="Genomic_DNA"/>
</dbReference>
<dbReference type="InterPro" id="IPR002893">
    <property type="entry name" value="Znf_MYND"/>
</dbReference>
<evidence type="ECO:0000256" key="2">
    <source>
        <dbReference type="ARBA" id="ARBA00022771"/>
    </source>
</evidence>
<keyword evidence="3" id="KW-0862">Zinc</keyword>
<organism evidence="7">
    <name type="scientific">Oikopleura dioica</name>
    <name type="common">Tunicate</name>
    <dbReference type="NCBI Taxonomy" id="34765"/>
    <lineage>
        <taxon>Eukaryota</taxon>
        <taxon>Metazoa</taxon>
        <taxon>Chordata</taxon>
        <taxon>Tunicata</taxon>
        <taxon>Appendicularia</taxon>
        <taxon>Copelata</taxon>
        <taxon>Oikopleuridae</taxon>
        <taxon>Oikopleura</taxon>
    </lineage>
</organism>
<evidence type="ECO:0000256" key="4">
    <source>
        <dbReference type="PROSITE-ProRule" id="PRU00134"/>
    </source>
</evidence>
<dbReference type="GO" id="GO:0005634">
    <property type="term" value="C:nucleus"/>
    <property type="evidence" value="ECO:0007669"/>
    <property type="project" value="TreeGrafter"/>
</dbReference>
<dbReference type="EMBL" id="FN655017">
    <property type="protein sequence ID" value="CBY37610.1"/>
    <property type="molecule type" value="Genomic_DNA"/>
</dbReference>
<proteinExistence type="predicted"/>
<dbReference type="PROSITE" id="PS01360">
    <property type="entry name" value="ZF_MYND_1"/>
    <property type="match status" value="1"/>
</dbReference>
<dbReference type="OrthoDB" id="6272564at2759"/>
<dbReference type="SUPFAM" id="SSF144232">
    <property type="entry name" value="HIT/MYND zinc finger-like"/>
    <property type="match status" value="1"/>
</dbReference>
<dbReference type="GO" id="GO:0003714">
    <property type="term" value="F:transcription corepressor activity"/>
    <property type="evidence" value="ECO:0007669"/>
    <property type="project" value="TreeGrafter"/>
</dbReference>
<evidence type="ECO:0000256" key="1">
    <source>
        <dbReference type="ARBA" id="ARBA00022723"/>
    </source>
</evidence>
<dbReference type="Gene3D" id="6.10.140.2220">
    <property type="match status" value="1"/>
</dbReference>
<keyword evidence="2 4" id="KW-0863">Zinc-finger</keyword>
<keyword evidence="9" id="KW-1185">Reference proteome</keyword>
<evidence type="ECO:0000313" key="7">
    <source>
        <dbReference type="EMBL" id="CBY14202.1"/>
    </source>
</evidence>
<keyword evidence="1" id="KW-0479">Metal-binding</keyword>
<dbReference type="PROSITE" id="PS50865">
    <property type="entry name" value="ZF_MYND_2"/>
    <property type="match status" value="1"/>
</dbReference>
<evidence type="ECO:0000256" key="3">
    <source>
        <dbReference type="ARBA" id="ARBA00022833"/>
    </source>
</evidence>
<dbReference type="PANTHER" id="PTHR46453:SF4">
    <property type="entry name" value="PHD FINGER PROTEIN 24"/>
    <property type="match status" value="1"/>
</dbReference>
<gene>
    <name evidence="7" type="ORF">GSOID_T00007186001</name>
    <name evidence="8" type="ORF">GSOID_T00031081001</name>
</gene>
<dbReference type="GO" id="GO:0008270">
    <property type="term" value="F:zinc ion binding"/>
    <property type="evidence" value="ECO:0007669"/>
    <property type="project" value="UniProtKB-KW"/>
</dbReference>
<keyword evidence="5" id="KW-0175">Coiled coil</keyword>
<reference evidence="7" key="1">
    <citation type="journal article" date="2010" name="Science">
        <title>Plasticity of animal genome architecture unmasked by rapid evolution of a pelagic tunicate.</title>
        <authorList>
            <person name="Denoeud F."/>
            <person name="Henriet S."/>
            <person name="Mungpakdee S."/>
            <person name="Aury J.M."/>
            <person name="Da Silva C."/>
            <person name="Brinkmann H."/>
            <person name="Mikhaleva J."/>
            <person name="Olsen L.C."/>
            <person name="Jubin C."/>
            <person name="Canestro C."/>
            <person name="Bouquet J.M."/>
            <person name="Danks G."/>
            <person name="Poulain J."/>
            <person name="Campsteijn C."/>
            <person name="Adamski M."/>
            <person name="Cross I."/>
            <person name="Yadetie F."/>
            <person name="Muffato M."/>
            <person name="Louis A."/>
            <person name="Butcher S."/>
            <person name="Tsagkogeorga G."/>
            <person name="Konrad A."/>
            <person name="Singh S."/>
            <person name="Jensen M.F."/>
            <person name="Cong E.H."/>
            <person name="Eikeseth-Otteraa H."/>
            <person name="Noel B."/>
            <person name="Anthouard V."/>
            <person name="Porcel B.M."/>
            <person name="Kachouri-Lafond R."/>
            <person name="Nishino A."/>
            <person name="Ugolini M."/>
            <person name="Chourrout P."/>
            <person name="Nishida H."/>
            <person name="Aasland R."/>
            <person name="Huzurbazar S."/>
            <person name="Westhof E."/>
            <person name="Delsuc F."/>
            <person name="Lehrach H."/>
            <person name="Reinhardt R."/>
            <person name="Weissenbach J."/>
            <person name="Roy S.W."/>
            <person name="Artiguenave F."/>
            <person name="Postlethwait J.H."/>
            <person name="Manak J.R."/>
            <person name="Thompson E.M."/>
            <person name="Jaillon O."/>
            <person name="Du Pasquier L."/>
            <person name="Boudinot P."/>
            <person name="Liberles D.A."/>
            <person name="Volff J.N."/>
            <person name="Philippe H."/>
            <person name="Lenhard B."/>
            <person name="Roest Crollius H."/>
            <person name="Wincker P."/>
            <person name="Chourrout D."/>
        </authorList>
    </citation>
    <scope>NUCLEOTIDE SEQUENCE [LARGE SCALE GENOMIC DNA]</scope>
</reference>